<dbReference type="Ensembl" id="ENSPSTT00000013878.1">
    <property type="protein sequence ID" value="ENSPSTP00000013239.1"/>
    <property type="gene ID" value="ENSPSTG00000009370.1"/>
</dbReference>
<sequence length="225" mass="24149">MWSRSGTGGSSRGPCRALGDGAPLASGPLPIPVTPGQASSITPSPHEPGCDSLHTGAPDPPAGLSCFRRCSSGPFTCSWPPHGPAGSTTYRHDAGTATVHTLKQHKVYVHTNVTAWVEARWGEHLERSHNITLHLGEAVKLDPPPHGTPFGRWAHCRDGPMYSGHPTALPPLSPRSAPARHRGTSPTHCMPTCRSAAVPRRTRWCWGRRRRSTTSRSAGLHTRLC</sequence>
<dbReference type="InterPro" id="IPR036116">
    <property type="entry name" value="FN3_sf"/>
</dbReference>
<evidence type="ECO:0000256" key="1">
    <source>
        <dbReference type="SAM" id="MobiDB-lite"/>
    </source>
</evidence>
<dbReference type="SUPFAM" id="SSF49265">
    <property type="entry name" value="Fibronectin type III"/>
    <property type="match status" value="1"/>
</dbReference>
<reference evidence="2" key="1">
    <citation type="submission" date="2025-08" db="UniProtKB">
        <authorList>
            <consortium name="Ensembl"/>
        </authorList>
    </citation>
    <scope>IDENTIFICATION</scope>
</reference>
<evidence type="ECO:0000313" key="3">
    <source>
        <dbReference type="Proteomes" id="UP000694428"/>
    </source>
</evidence>
<protein>
    <submittedName>
        <fullName evidence="2">Uncharacterized protein</fullName>
    </submittedName>
</protein>
<proteinExistence type="predicted"/>
<reference evidence="2" key="2">
    <citation type="submission" date="2025-09" db="UniProtKB">
        <authorList>
            <consortium name="Ensembl"/>
        </authorList>
    </citation>
    <scope>IDENTIFICATION</scope>
</reference>
<name>A0A8C9FGR0_PAVCR</name>
<dbReference type="AlphaFoldDB" id="A0A8C9FGR0"/>
<feature type="region of interest" description="Disordered" evidence="1">
    <location>
        <begin position="1"/>
        <end position="56"/>
    </location>
</feature>
<keyword evidence="3" id="KW-1185">Reference proteome</keyword>
<accession>A0A8C9FGR0</accession>
<evidence type="ECO:0000313" key="2">
    <source>
        <dbReference type="Ensembl" id="ENSPSTP00000013239.1"/>
    </source>
</evidence>
<dbReference type="Proteomes" id="UP000694428">
    <property type="component" value="Unplaced"/>
</dbReference>
<feature type="compositionally biased region" description="Gly residues" evidence="1">
    <location>
        <begin position="1"/>
        <end position="11"/>
    </location>
</feature>
<organism evidence="2 3">
    <name type="scientific">Pavo cristatus</name>
    <name type="common">Indian peafowl</name>
    <name type="synonym">Blue peafowl</name>
    <dbReference type="NCBI Taxonomy" id="9049"/>
    <lineage>
        <taxon>Eukaryota</taxon>
        <taxon>Metazoa</taxon>
        <taxon>Chordata</taxon>
        <taxon>Craniata</taxon>
        <taxon>Vertebrata</taxon>
        <taxon>Euteleostomi</taxon>
        <taxon>Archelosauria</taxon>
        <taxon>Archosauria</taxon>
        <taxon>Dinosauria</taxon>
        <taxon>Saurischia</taxon>
        <taxon>Theropoda</taxon>
        <taxon>Coelurosauria</taxon>
        <taxon>Aves</taxon>
        <taxon>Neognathae</taxon>
        <taxon>Galloanserae</taxon>
        <taxon>Galliformes</taxon>
        <taxon>Phasianidae</taxon>
        <taxon>Phasianinae</taxon>
        <taxon>Pavo</taxon>
    </lineage>
</organism>